<reference evidence="2 3" key="1">
    <citation type="journal article" date="2020" name="IScience">
        <title>Genome Sequencing of the Endangered Kingdonia uniflora (Circaeasteraceae, Ranunculales) Reveals Potential Mechanisms of Evolutionary Specialization.</title>
        <authorList>
            <person name="Sun Y."/>
            <person name="Deng T."/>
            <person name="Zhang A."/>
            <person name="Moore M.J."/>
            <person name="Landis J.B."/>
            <person name="Lin N."/>
            <person name="Zhang H."/>
            <person name="Zhang X."/>
            <person name="Huang J."/>
            <person name="Zhang X."/>
            <person name="Sun H."/>
            <person name="Wang H."/>
        </authorList>
    </citation>
    <scope>NUCLEOTIDE SEQUENCE [LARGE SCALE GENOMIC DNA]</scope>
    <source>
        <strain evidence="2">TB1705</strain>
        <tissue evidence="2">Leaf</tissue>
    </source>
</reference>
<evidence type="ECO:0000313" key="2">
    <source>
        <dbReference type="EMBL" id="KAF6173591.1"/>
    </source>
</evidence>
<name>A0A7J7P2D1_9MAGN</name>
<dbReference type="PANTHER" id="PTHR45786:SF74">
    <property type="entry name" value="ATP-DEPENDENT DNA HELICASE"/>
    <property type="match status" value="1"/>
</dbReference>
<evidence type="ECO:0008006" key="4">
    <source>
        <dbReference type="Google" id="ProtNLM"/>
    </source>
</evidence>
<dbReference type="EMBL" id="JACGCM010000333">
    <property type="protein sequence ID" value="KAF6173591.1"/>
    <property type="molecule type" value="Genomic_DNA"/>
</dbReference>
<protein>
    <recommendedName>
        <fullName evidence="4">Helitron helicase</fullName>
    </recommendedName>
</protein>
<proteinExistence type="predicted"/>
<dbReference type="PANTHER" id="PTHR45786">
    <property type="entry name" value="DNA BINDING PROTEIN-LIKE"/>
    <property type="match status" value="1"/>
</dbReference>
<feature type="compositionally biased region" description="Basic and acidic residues" evidence="1">
    <location>
        <begin position="15"/>
        <end position="31"/>
    </location>
</feature>
<gene>
    <name evidence="2" type="ORF">GIB67_022950</name>
</gene>
<dbReference type="OrthoDB" id="1937254at2759"/>
<comment type="caution">
    <text evidence="2">The sequence shown here is derived from an EMBL/GenBank/DDBJ whole genome shotgun (WGS) entry which is preliminary data.</text>
</comment>
<accession>A0A7J7P2D1</accession>
<evidence type="ECO:0000313" key="3">
    <source>
        <dbReference type="Proteomes" id="UP000541444"/>
    </source>
</evidence>
<dbReference type="Proteomes" id="UP000541444">
    <property type="component" value="Unassembled WGS sequence"/>
</dbReference>
<dbReference type="AlphaFoldDB" id="A0A7J7P2D1"/>
<evidence type="ECO:0000256" key="1">
    <source>
        <dbReference type="SAM" id="MobiDB-lite"/>
    </source>
</evidence>
<organism evidence="2 3">
    <name type="scientific">Kingdonia uniflora</name>
    <dbReference type="NCBI Taxonomy" id="39325"/>
    <lineage>
        <taxon>Eukaryota</taxon>
        <taxon>Viridiplantae</taxon>
        <taxon>Streptophyta</taxon>
        <taxon>Embryophyta</taxon>
        <taxon>Tracheophyta</taxon>
        <taxon>Spermatophyta</taxon>
        <taxon>Magnoliopsida</taxon>
        <taxon>Ranunculales</taxon>
        <taxon>Circaeasteraceae</taxon>
        <taxon>Kingdonia</taxon>
    </lineage>
</organism>
<keyword evidence="3" id="KW-1185">Reference proteome</keyword>
<sequence>MVEQMPSKCALAQRARREKERKERTPVEKHTNYTSQAQRWLSLSPELDGVNTYTVPKVCVSTQNFTVNLAEHYSHTLKIGESSKGNDDMLNDRVINGRGPLPFTIHGELRHRIGSVLPDPNEDAKYAQLYIYDSSAALNECAERNPQLRIDVLDIIQENLLEHNPFARIYRQAYEVLKEASMVTDQDMNIQAHLHYASRTDRQRYNLPPIDEIAVILPGDGHKPCSMRDIVVYLKAGHELMRISRVP</sequence>
<feature type="region of interest" description="Disordered" evidence="1">
    <location>
        <begin position="1"/>
        <end position="33"/>
    </location>
</feature>